<evidence type="ECO:0000256" key="1">
    <source>
        <dbReference type="SAM" id="MobiDB-lite"/>
    </source>
</evidence>
<reference evidence="3 4" key="1">
    <citation type="submission" date="2015-09" db="EMBL/GenBank/DDBJ databases">
        <title>Host preference determinants of Valsa canker pathogens revealed by comparative genomics.</title>
        <authorList>
            <person name="Yin Z."/>
            <person name="Huang L."/>
        </authorList>
    </citation>
    <scope>NUCLEOTIDE SEQUENCE [LARGE SCALE GENOMIC DNA]</scope>
    <source>
        <strain evidence="3 4">YSFL</strain>
    </source>
</reference>
<evidence type="ECO:0000256" key="2">
    <source>
        <dbReference type="SAM" id="SignalP"/>
    </source>
</evidence>
<dbReference type="STRING" id="252740.A0A423WLA4"/>
<protein>
    <recommendedName>
        <fullName evidence="5">Enterotoxin</fullName>
    </recommendedName>
</protein>
<accession>A0A423WLA4</accession>
<gene>
    <name evidence="3" type="ORF">VSDG_00937</name>
</gene>
<dbReference type="AlphaFoldDB" id="A0A423WLA4"/>
<dbReference type="InterPro" id="IPR038921">
    <property type="entry name" value="YOR389W-like"/>
</dbReference>
<organism evidence="3 4">
    <name type="scientific">Cytospora chrysosperma</name>
    <name type="common">Cytospora canker fungus</name>
    <name type="synonym">Sphaeria chrysosperma</name>
    <dbReference type="NCBI Taxonomy" id="252740"/>
    <lineage>
        <taxon>Eukaryota</taxon>
        <taxon>Fungi</taxon>
        <taxon>Dikarya</taxon>
        <taxon>Ascomycota</taxon>
        <taxon>Pezizomycotina</taxon>
        <taxon>Sordariomycetes</taxon>
        <taxon>Sordariomycetidae</taxon>
        <taxon>Diaporthales</taxon>
        <taxon>Cytosporaceae</taxon>
        <taxon>Cytospora</taxon>
    </lineage>
</organism>
<name>A0A423WLA4_CYTCH</name>
<feature type="chain" id="PRO_5019302772" description="Enterotoxin" evidence="2">
    <location>
        <begin position="22"/>
        <end position="568"/>
    </location>
</feature>
<keyword evidence="2" id="KW-0732">Signal</keyword>
<evidence type="ECO:0000313" key="4">
    <source>
        <dbReference type="Proteomes" id="UP000284375"/>
    </source>
</evidence>
<feature type="signal peptide" evidence="2">
    <location>
        <begin position="1"/>
        <end position="21"/>
    </location>
</feature>
<dbReference type="OrthoDB" id="10261782at2759"/>
<dbReference type="PANTHER" id="PTHR35204:SF1">
    <property type="entry name" value="ENTEROTOXIN"/>
    <property type="match status" value="1"/>
</dbReference>
<comment type="caution">
    <text evidence="3">The sequence shown here is derived from an EMBL/GenBank/DDBJ whole genome shotgun (WGS) entry which is preliminary data.</text>
</comment>
<dbReference type="PANTHER" id="PTHR35204">
    <property type="entry name" value="YALI0A21131P"/>
    <property type="match status" value="1"/>
</dbReference>
<sequence length="568" mass="64327">MAQLVRFLAVASCAALDITAASNPHHPDVKAAHNNAFAIFNSIHSAMRQWGSSLNHNGLSFYLATAPEGSIFYHGDRTSERPQSFEWLAFEIEHAAHFARSWAPRNPYVPNIAEKTPFNESLADVLQWHQTSHQLPLSVLPLSNEHDPFSDVTPPQQPISTAREGDPREDPPNGSPRYNKPLRGYFQVYRTNRPLNLLYIDGQAAAKCPLGPLDSQDLILLDYHAPRHFLGEWQRANELCALADEWAFPSGGKIDGFIRMEAGFEIIQCDFSTSGGLDLVSVQASSFRNESGTGEEFLFAPVFEWLRAAAARYQGHPADRLEVDWSSMVSAYAYPVNLSNPDRGRQELPRVINATRKERRSIRDRLRQVVTHRGGKSTAEKKIVSWQSVTDEIVTRFDERIWYMANGQLSDKTLRATIGTIIDPFINYTDHTPMAEHLAIDRCTQHYLDPAILHRETWTPEDHTIAAAIERVSYSICDAIFSARHVLRSNYTALPDIDQPVRQAQAIIRHLIEELRWSTWKQCGKCPLPDEVCFVPMFPFGGMDDYIRPSCKNMTRVLGTNNYWGTRL</sequence>
<proteinExistence type="predicted"/>
<keyword evidence="4" id="KW-1185">Reference proteome</keyword>
<evidence type="ECO:0008006" key="5">
    <source>
        <dbReference type="Google" id="ProtNLM"/>
    </source>
</evidence>
<dbReference type="EMBL" id="LJZO01000002">
    <property type="protein sequence ID" value="ROW04217.1"/>
    <property type="molecule type" value="Genomic_DNA"/>
</dbReference>
<dbReference type="Proteomes" id="UP000284375">
    <property type="component" value="Unassembled WGS sequence"/>
</dbReference>
<evidence type="ECO:0000313" key="3">
    <source>
        <dbReference type="EMBL" id="ROW04217.1"/>
    </source>
</evidence>
<feature type="region of interest" description="Disordered" evidence="1">
    <location>
        <begin position="146"/>
        <end position="181"/>
    </location>
</feature>